<comment type="subunit">
    <text evidence="10">Monomer. Associates with 30S ribosomal subunit, binds 16S rRNA.</text>
</comment>
<keyword evidence="8 10" id="KW-0694">RNA-binding</keyword>
<keyword evidence="6 10" id="KW-0378">Hydrolase</keyword>
<dbReference type="InterPro" id="IPR027417">
    <property type="entry name" value="P-loop_NTPase"/>
</dbReference>
<feature type="domain" description="EngC GTPase" evidence="11">
    <location>
        <begin position="90"/>
        <end position="237"/>
    </location>
</feature>
<comment type="similarity">
    <text evidence="10">Belongs to the TRAFAC class YlqF/YawG GTPase family. RsgA subfamily.</text>
</comment>
<evidence type="ECO:0000256" key="5">
    <source>
        <dbReference type="ARBA" id="ARBA00022741"/>
    </source>
</evidence>
<dbReference type="PROSITE" id="PS50936">
    <property type="entry name" value="ENGC_GTPASE"/>
    <property type="match status" value="1"/>
</dbReference>
<feature type="binding site" evidence="10">
    <location>
        <position position="275"/>
    </location>
    <ligand>
        <name>Zn(2+)</name>
        <dbReference type="ChEBI" id="CHEBI:29105"/>
    </ligand>
</feature>
<keyword evidence="1 10" id="KW-0963">Cytoplasm</keyword>
<proteinExistence type="inferred from homology"/>
<feature type="binding site" evidence="10">
    <location>
        <begin position="181"/>
        <end position="189"/>
    </location>
    <ligand>
        <name>GTP</name>
        <dbReference type="ChEBI" id="CHEBI:37565"/>
    </ligand>
</feature>
<protein>
    <recommendedName>
        <fullName evidence="10">Small ribosomal subunit biogenesis GTPase RsgA</fullName>
        <ecNumber evidence="10">3.6.1.-</ecNumber>
    </recommendedName>
</protein>
<dbReference type="Gene3D" id="3.40.50.300">
    <property type="entry name" value="P-loop containing nucleotide triphosphate hydrolases"/>
    <property type="match status" value="1"/>
</dbReference>
<feature type="binding site" evidence="10">
    <location>
        <begin position="129"/>
        <end position="132"/>
    </location>
    <ligand>
        <name>GTP</name>
        <dbReference type="ChEBI" id="CHEBI:37565"/>
    </ligand>
</feature>
<dbReference type="InterPro" id="IPR030378">
    <property type="entry name" value="G_CP_dom"/>
</dbReference>
<organism evidence="13 14">
    <name type="scientific">Shewanella dokdonensis</name>
    <dbReference type="NCBI Taxonomy" id="712036"/>
    <lineage>
        <taxon>Bacteria</taxon>
        <taxon>Pseudomonadati</taxon>
        <taxon>Pseudomonadota</taxon>
        <taxon>Gammaproteobacteria</taxon>
        <taxon>Alteromonadales</taxon>
        <taxon>Shewanellaceae</taxon>
        <taxon>Shewanella</taxon>
    </lineage>
</organism>
<name>A0ABX8DCH8_9GAMM</name>
<keyword evidence="7 10" id="KW-0862">Zinc</keyword>
<dbReference type="EMBL" id="CP074572">
    <property type="protein sequence ID" value="QVK22464.1"/>
    <property type="molecule type" value="Genomic_DNA"/>
</dbReference>
<sequence length="336" mass="36910">MASFFQQQLNLEELEYTNIARVCGHHRNGYLLHTIQGTLTLHANPALPEMTLGDWLLLDQQQHFVRLLERKSLFKRKAAGTKVTEQLIAANVDTLFIVCSLNQDFNLSRIERYLALAHEAAVTPVVVLTKADLCAAAAEKCQAVQALDPFLAVASVNALDQDNCAALLSWCGTGQTLSLLGSSGVGKSTLVNSLLGHDIQKTAAIREDDSKGRHTTTARTMHFLPSGAVLIDTPGMRELQLAECETGVRRTFADIEQLAQQCRFSDCQHQSEPGCAIQQAISSGALEPRRLSNYQKLLAEQARNSASLQQLHAQDRQFGRMVKTLSAASRKLKKGY</sequence>
<evidence type="ECO:0000256" key="2">
    <source>
        <dbReference type="ARBA" id="ARBA00022517"/>
    </source>
</evidence>
<dbReference type="Pfam" id="PF03193">
    <property type="entry name" value="RsgA_GTPase"/>
    <property type="match status" value="1"/>
</dbReference>
<gene>
    <name evidence="10 13" type="primary">rsgA</name>
    <name evidence="13" type="ORF">KHX94_14005</name>
</gene>
<keyword evidence="14" id="KW-1185">Reference proteome</keyword>
<dbReference type="SUPFAM" id="SSF52540">
    <property type="entry name" value="P-loop containing nucleoside triphosphate hydrolases"/>
    <property type="match status" value="1"/>
</dbReference>
<evidence type="ECO:0000256" key="6">
    <source>
        <dbReference type="ARBA" id="ARBA00022801"/>
    </source>
</evidence>
<feature type="binding site" evidence="10">
    <location>
        <position position="262"/>
    </location>
    <ligand>
        <name>Zn(2+)</name>
        <dbReference type="ChEBI" id="CHEBI:29105"/>
    </ligand>
</feature>
<dbReference type="PROSITE" id="PS51721">
    <property type="entry name" value="G_CP"/>
    <property type="match status" value="1"/>
</dbReference>
<keyword evidence="9 10" id="KW-0342">GTP-binding</keyword>
<comment type="subcellular location">
    <subcellularLocation>
        <location evidence="10">Cytoplasm</location>
    </subcellularLocation>
</comment>
<evidence type="ECO:0000256" key="8">
    <source>
        <dbReference type="ARBA" id="ARBA00022884"/>
    </source>
</evidence>
<evidence type="ECO:0000313" key="13">
    <source>
        <dbReference type="EMBL" id="QVK22464.1"/>
    </source>
</evidence>
<keyword evidence="5 10" id="KW-0547">Nucleotide-binding</keyword>
<evidence type="ECO:0000256" key="3">
    <source>
        <dbReference type="ARBA" id="ARBA00022723"/>
    </source>
</evidence>
<comment type="cofactor">
    <cofactor evidence="10">
        <name>Zn(2+)</name>
        <dbReference type="ChEBI" id="CHEBI:29105"/>
    </cofactor>
    <text evidence="10">Binds 1 zinc ion per subunit.</text>
</comment>
<reference evidence="13 14" key="1">
    <citation type="journal article" date="2012" name="Int. J. Syst. Evol. Microbiol.">
        <title>Shewanella dokdonensis sp. nov., isolated from seawater.</title>
        <authorList>
            <person name="Sung H.R."/>
            <person name="Yoon J.H."/>
            <person name="Ghim S.Y."/>
        </authorList>
    </citation>
    <scope>NUCLEOTIDE SEQUENCE [LARGE SCALE GENOMIC DNA]</scope>
    <source>
        <strain evidence="13 14">DSM 23626</strain>
    </source>
</reference>
<keyword evidence="4 10" id="KW-0699">rRNA-binding</keyword>
<feature type="binding site" evidence="10">
    <location>
        <position position="269"/>
    </location>
    <ligand>
        <name>Zn(2+)</name>
        <dbReference type="ChEBI" id="CHEBI:29105"/>
    </ligand>
</feature>
<evidence type="ECO:0000259" key="12">
    <source>
        <dbReference type="PROSITE" id="PS51721"/>
    </source>
</evidence>
<evidence type="ECO:0000256" key="4">
    <source>
        <dbReference type="ARBA" id="ARBA00022730"/>
    </source>
</evidence>
<evidence type="ECO:0000256" key="7">
    <source>
        <dbReference type="ARBA" id="ARBA00022833"/>
    </source>
</evidence>
<evidence type="ECO:0000256" key="1">
    <source>
        <dbReference type="ARBA" id="ARBA00022490"/>
    </source>
</evidence>
<dbReference type="Proteomes" id="UP000676428">
    <property type="component" value="Chromosome"/>
</dbReference>
<evidence type="ECO:0000313" key="14">
    <source>
        <dbReference type="Proteomes" id="UP000676428"/>
    </source>
</evidence>
<evidence type="ECO:0000256" key="10">
    <source>
        <dbReference type="HAMAP-Rule" id="MF_01820"/>
    </source>
</evidence>
<evidence type="ECO:0000256" key="9">
    <source>
        <dbReference type="ARBA" id="ARBA00023134"/>
    </source>
</evidence>
<dbReference type="HAMAP" id="MF_01820">
    <property type="entry name" value="GTPase_RsgA"/>
    <property type="match status" value="1"/>
</dbReference>
<evidence type="ECO:0000259" key="11">
    <source>
        <dbReference type="PROSITE" id="PS50936"/>
    </source>
</evidence>
<feature type="domain" description="CP-type G" evidence="12">
    <location>
        <begin position="84"/>
        <end position="239"/>
    </location>
</feature>
<dbReference type="EC" id="3.6.1.-" evidence="10"/>
<dbReference type="Gene3D" id="1.10.40.50">
    <property type="entry name" value="Probable gtpase engc, domain 3"/>
    <property type="match status" value="1"/>
</dbReference>
<dbReference type="PANTHER" id="PTHR32120:SF10">
    <property type="entry name" value="SMALL RIBOSOMAL SUBUNIT BIOGENESIS GTPASE RSGA"/>
    <property type="match status" value="1"/>
</dbReference>
<dbReference type="InterPro" id="IPR004881">
    <property type="entry name" value="Ribosome_biogen_GTPase_RsgA"/>
</dbReference>
<dbReference type="InterPro" id="IPR010914">
    <property type="entry name" value="RsgA_GTPase_dom"/>
</dbReference>
<feature type="binding site" evidence="10">
    <location>
        <position position="267"/>
    </location>
    <ligand>
        <name>Zn(2+)</name>
        <dbReference type="ChEBI" id="CHEBI:29105"/>
    </ligand>
</feature>
<keyword evidence="2 10" id="KW-0690">Ribosome biogenesis</keyword>
<keyword evidence="3 10" id="KW-0479">Metal-binding</keyword>
<comment type="function">
    <text evidence="10">One of several proteins that assist in the late maturation steps of the functional core of the 30S ribosomal subunit. Helps release RbfA from mature subunits. May play a role in the assembly of ribosomal proteins into the subunit. Circularly permuted GTPase that catalyzes slow GTP hydrolysis, GTPase activity is stimulated by the 30S ribosomal subunit.</text>
</comment>
<dbReference type="RefSeq" id="WP_213681118.1">
    <property type="nucleotide sequence ID" value="NZ_CP074572.1"/>
</dbReference>
<dbReference type="NCBIfam" id="TIGR00157">
    <property type="entry name" value="ribosome small subunit-dependent GTPase A"/>
    <property type="match status" value="1"/>
</dbReference>
<dbReference type="CDD" id="cd01854">
    <property type="entry name" value="YjeQ_EngC"/>
    <property type="match status" value="1"/>
</dbReference>
<dbReference type="PANTHER" id="PTHR32120">
    <property type="entry name" value="SMALL RIBOSOMAL SUBUNIT BIOGENESIS GTPASE RSGA"/>
    <property type="match status" value="1"/>
</dbReference>
<accession>A0ABX8DCH8</accession>